<proteinExistence type="predicted"/>
<dbReference type="AlphaFoldDB" id="A0A1H8XIF3"/>
<protein>
    <submittedName>
        <fullName evidence="2">Uncharacterized protein</fullName>
    </submittedName>
</protein>
<evidence type="ECO:0000313" key="2">
    <source>
        <dbReference type="EMBL" id="SEP39649.1"/>
    </source>
</evidence>
<dbReference type="EMBL" id="FODY01000024">
    <property type="protein sequence ID" value="SEP39649.1"/>
    <property type="molecule type" value="Genomic_DNA"/>
</dbReference>
<evidence type="ECO:0000256" key="1">
    <source>
        <dbReference type="SAM" id="MobiDB-lite"/>
    </source>
</evidence>
<keyword evidence="3" id="KW-1185">Reference proteome</keyword>
<reference evidence="2 3" key="1">
    <citation type="submission" date="2016-10" db="EMBL/GenBank/DDBJ databases">
        <authorList>
            <person name="de Groot N.N."/>
        </authorList>
    </citation>
    <scope>NUCLEOTIDE SEQUENCE [LARGE SCALE GENOMIC DNA]</scope>
    <source>
        <strain evidence="2 3">DSM 13305</strain>
    </source>
</reference>
<name>A0A1H8XIF3_9FIRM</name>
<sequence>MMSDEQNEMSQGECSTAGKGFARTQDTAIAPESCGLPERGFGLTNAGKKASDASCGCGPTDCSTAGMGFARTDKTKIAPEDCANPSRGFATVDTGK</sequence>
<gene>
    <name evidence="2" type="ORF">SAMN04490178_12447</name>
</gene>
<organism evidence="2 3">
    <name type="scientific">Propionispora vibrioides</name>
    <dbReference type="NCBI Taxonomy" id="112903"/>
    <lineage>
        <taxon>Bacteria</taxon>
        <taxon>Bacillati</taxon>
        <taxon>Bacillota</taxon>
        <taxon>Negativicutes</taxon>
        <taxon>Selenomonadales</taxon>
        <taxon>Sporomusaceae</taxon>
        <taxon>Propionispora</taxon>
    </lineage>
</organism>
<accession>A0A1H8XIF3</accession>
<feature type="region of interest" description="Disordered" evidence="1">
    <location>
        <begin position="1"/>
        <end position="20"/>
    </location>
</feature>
<evidence type="ECO:0000313" key="3">
    <source>
        <dbReference type="Proteomes" id="UP000198847"/>
    </source>
</evidence>
<dbReference type="Proteomes" id="UP000198847">
    <property type="component" value="Unassembled WGS sequence"/>
</dbReference>